<feature type="region of interest" description="Disordered" evidence="10">
    <location>
        <begin position="73"/>
        <end position="104"/>
    </location>
</feature>
<feature type="binding site" evidence="9">
    <location>
        <position position="8"/>
    </location>
    <ligand>
        <name>Mg(2+)</name>
        <dbReference type="ChEBI" id="CHEBI:18420"/>
        <note>catalytic</note>
    </ligand>
</feature>
<dbReference type="HAMAP" id="MF_01471">
    <property type="entry name" value="Cas2"/>
    <property type="match status" value="1"/>
</dbReference>
<dbReference type="InParanoid" id="A9B8P6"/>
<dbReference type="InterPro" id="IPR019199">
    <property type="entry name" value="Virulence_VapD/CRISPR_Cas2"/>
</dbReference>
<dbReference type="KEGG" id="hau:Haur_5082"/>
<dbReference type="PANTHER" id="PTHR34405:SF3">
    <property type="entry name" value="CRISPR-ASSOCIATED ENDORIBONUCLEASE CAS2 3"/>
    <property type="match status" value="1"/>
</dbReference>
<dbReference type="GO" id="GO:0016787">
    <property type="term" value="F:hydrolase activity"/>
    <property type="evidence" value="ECO:0007669"/>
    <property type="project" value="UniProtKB-KW"/>
</dbReference>
<comment type="similarity">
    <text evidence="2 9">Belongs to the CRISPR-associated endoribonuclease Cas2 protein family.</text>
</comment>
<dbReference type="GO" id="GO:0004521">
    <property type="term" value="F:RNA endonuclease activity"/>
    <property type="evidence" value="ECO:0007669"/>
    <property type="project" value="InterPro"/>
</dbReference>
<keyword evidence="8 9" id="KW-0051">Antiviral defense</keyword>
<evidence type="ECO:0000313" key="11">
    <source>
        <dbReference type="EMBL" id="ABX07710.1"/>
    </source>
</evidence>
<geneLocation type="plasmid" evidence="11 12">
    <name>pHAU01</name>
</geneLocation>
<evidence type="ECO:0000256" key="10">
    <source>
        <dbReference type="SAM" id="MobiDB-lite"/>
    </source>
</evidence>
<organism evidence="11 12">
    <name type="scientific">Herpetosiphon aurantiacus (strain ATCC 23779 / DSM 785 / 114-95)</name>
    <dbReference type="NCBI Taxonomy" id="316274"/>
    <lineage>
        <taxon>Bacteria</taxon>
        <taxon>Bacillati</taxon>
        <taxon>Chloroflexota</taxon>
        <taxon>Chloroflexia</taxon>
        <taxon>Herpetosiphonales</taxon>
        <taxon>Herpetosiphonaceae</taxon>
        <taxon>Herpetosiphon</taxon>
    </lineage>
</organism>
<reference evidence="11 12" key="1">
    <citation type="journal article" date="2011" name="Stand. Genomic Sci.">
        <title>Complete genome sequence of the filamentous gliding predatory bacterium Herpetosiphon aurantiacus type strain (114-95(T)).</title>
        <authorList>
            <person name="Kiss H."/>
            <person name="Nett M."/>
            <person name="Domin N."/>
            <person name="Martin K."/>
            <person name="Maresca J.A."/>
            <person name="Copeland A."/>
            <person name="Lapidus A."/>
            <person name="Lucas S."/>
            <person name="Berry K.W."/>
            <person name="Glavina Del Rio T."/>
            <person name="Dalin E."/>
            <person name="Tice H."/>
            <person name="Pitluck S."/>
            <person name="Richardson P."/>
            <person name="Bruce D."/>
            <person name="Goodwin L."/>
            <person name="Han C."/>
            <person name="Detter J.C."/>
            <person name="Schmutz J."/>
            <person name="Brettin T."/>
            <person name="Land M."/>
            <person name="Hauser L."/>
            <person name="Kyrpides N.C."/>
            <person name="Ivanova N."/>
            <person name="Goker M."/>
            <person name="Woyke T."/>
            <person name="Klenk H.P."/>
            <person name="Bryant D.A."/>
        </authorList>
    </citation>
    <scope>NUCLEOTIDE SEQUENCE [LARGE SCALE GENOMIC DNA]</scope>
    <source>
        <strain evidence="12">ATCC 23779 / DSM 785 / 114-95</strain>
        <plasmid evidence="11">pHAU01</plasmid>
    </source>
</reference>
<dbReference type="EMBL" id="CP000876">
    <property type="protein sequence ID" value="ABX07710.1"/>
    <property type="molecule type" value="Genomic_DNA"/>
</dbReference>
<evidence type="ECO:0000256" key="5">
    <source>
        <dbReference type="ARBA" id="ARBA00022759"/>
    </source>
</evidence>
<dbReference type="Pfam" id="PF09827">
    <property type="entry name" value="CRISPR_Cas2"/>
    <property type="match status" value="1"/>
</dbReference>
<comment type="function">
    <text evidence="9">CRISPR (clustered regularly interspaced short palindromic repeat), is an adaptive immune system that provides protection against mobile genetic elements (viruses, transposable elements and conjugative plasmids). CRISPR clusters contain sequences complementary to antecedent mobile elements and target invading nucleic acids. CRISPR clusters are transcribed and processed into CRISPR RNA (crRNA). Functions as a ssRNA-specific endoribonuclease. Involved in the integration of spacer DNA into the CRISPR cassette.</text>
</comment>
<protein>
    <recommendedName>
        <fullName evidence="9">CRISPR-associated endoribonuclease Cas2</fullName>
        <ecNumber evidence="9">3.1.-.-</ecNumber>
    </recommendedName>
</protein>
<keyword evidence="11" id="KW-0614">Plasmid</keyword>
<keyword evidence="7 9" id="KW-0460">Magnesium</keyword>
<dbReference type="EC" id="3.1.-.-" evidence="9"/>
<dbReference type="CDD" id="cd09725">
    <property type="entry name" value="Cas2_I_II_III"/>
    <property type="match status" value="1"/>
</dbReference>
<proteinExistence type="inferred from homology"/>
<dbReference type="InterPro" id="IPR021127">
    <property type="entry name" value="CRISPR_associated_Cas2"/>
</dbReference>
<dbReference type="PANTHER" id="PTHR34405">
    <property type="entry name" value="CRISPR-ASSOCIATED ENDORIBONUCLEASE CAS2"/>
    <property type="match status" value="1"/>
</dbReference>
<dbReference type="GO" id="GO:0046872">
    <property type="term" value="F:metal ion binding"/>
    <property type="evidence" value="ECO:0007669"/>
    <property type="project" value="UniProtKB-UniRule"/>
</dbReference>
<comment type="subunit">
    <text evidence="9">Homodimer, forms a heterotetramer with a Cas1 homodimer.</text>
</comment>
<keyword evidence="6 9" id="KW-0378">Hydrolase</keyword>
<dbReference type="HOGENOM" id="CLU_161124_2_1_0"/>
<name>A9B8P6_HERA2</name>
<dbReference type="Gene3D" id="3.30.70.240">
    <property type="match status" value="1"/>
</dbReference>
<dbReference type="AlphaFoldDB" id="A9B8P6"/>
<evidence type="ECO:0000256" key="2">
    <source>
        <dbReference type="ARBA" id="ARBA00009959"/>
    </source>
</evidence>
<keyword evidence="3 9" id="KW-0540">Nuclease</keyword>
<gene>
    <name evidence="9" type="primary">cas2</name>
    <name evidence="11" type="ordered locus">Haur_5082</name>
</gene>
<dbReference type="Proteomes" id="UP000000787">
    <property type="component" value="Plasmid pHAU01"/>
</dbReference>
<comment type="cofactor">
    <cofactor evidence="1 9">
        <name>Mg(2+)</name>
        <dbReference type="ChEBI" id="CHEBI:18420"/>
    </cofactor>
</comment>
<evidence type="ECO:0000256" key="1">
    <source>
        <dbReference type="ARBA" id="ARBA00001946"/>
    </source>
</evidence>
<keyword evidence="5 9" id="KW-0255">Endonuclease</keyword>
<accession>A9B8P6</accession>
<evidence type="ECO:0000256" key="9">
    <source>
        <dbReference type="HAMAP-Rule" id="MF_01471"/>
    </source>
</evidence>
<evidence type="ECO:0000256" key="4">
    <source>
        <dbReference type="ARBA" id="ARBA00022723"/>
    </source>
</evidence>
<dbReference type="GO" id="GO:0051607">
    <property type="term" value="P:defense response to virus"/>
    <property type="evidence" value="ECO:0007669"/>
    <property type="project" value="UniProtKB-UniRule"/>
</dbReference>
<feature type="compositionally biased region" description="Acidic residues" evidence="10">
    <location>
        <begin position="89"/>
        <end position="104"/>
    </location>
</feature>
<evidence type="ECO:0000256" key="7">
    <source>
        <dbReference type="ARBA" id="ARBA00022842"/>
    </source>
</evidence>
<keyword evidence="12" id="KW-1185">Reference proteome</keyword>
<dbReference type="NCBIfam" id="TIGR01573">
    <property type="entry name" value="cas2"/>
    <property type="match status" value="1"/>
</dbReference>
<evidence type="ECO:0000313" key="12">
    <source>
        <dbReference type="Proteomes" id="UP000000787"/>
    </source>
</evidence>
<keyword evidence="4 9" id="KW-0479">Metal-binding</keyword>
<evidence type="ECO:0000256" key="8">
    <source>
        <dbReference type="ARBA" id="ARBA00023118"/>
    </source>
</evidence>
<dbReference type="SUPFAM" id="SSF143430">
    <property type="entry name" value="TTP0101/SSO1404-like"/>
    <property type="match status" value="1"/>
</dbReference>
<sequence length="104" mass="11915">MRTLLIYDIVDDRIRGKVADLCLDYALKRLQYSAFIGDIPRTLSEELWLKISKLVLNQEHSIEMIPICAKDWADHRSSSGKPKPIPIVADDDDGWGERSDDDDQ</sequence>
<evidence type="ECO:0000256" key="6">
    <source>
        <dbReference type="ARBA" id="ARBA00022801"/>
    </source>
</evidence>
<evidence type="ECO:0000256" key="3">
    <source>
        <dbReference type="ARBA" id="ARBA00022722"/>
    </source>
</evidence>
<dbReference type="GO" id="GO:0043571">
    <property type="term" value="P:maintenance of CRISPR repeat elements"/>
    <property type="evidence" value="ECO:0007669"/>
    <property type="project" value="UniProtKB-UniRule"/>
</dbReference>